<dbReference type="PANTHER" id="PTHR43330">
    <property type="entry name" value="METHIONINE AMINOPEPTIDASE"/>
    <property type="match status" value="1"/>
</dbReference>
<dbReference type="GO" id="GO:0070006">
    <property type="term" value="F:metalloaminopeptidase activity"/>
    <property type="evidence" value="ECO:0007669"/>
    <property type="project" value="InterPro"/>
</dbReference>
<dbReference type="GO" id="GO:0046872">
    <property type="term" value="F:metal ion binding"/>
    <property type="evidence" value="ECO:0007669"/>
    <property type="project" value="UniProtKB-KW"/>
</dbReference>
<gene>
    <name evidence="6" type="ORF">MNBD_GAMMA22-1298</name>
</gene>
<dbReference type="InterPro" id="IPR000994">
    <property type="entry name" value="Pept_M24"/>
</dbReference>
<dbReference type="GO" id="GO:0004239">
    <property type="term" value="F:initiator methionyl aminopeptidase activity"/>
    <property type="evidence" value="ECO:0007669"/>
    <property type="project" value="UniProtKB-EC"/>
</dbReference>
<dbReference type="InterPro" id="IPR036005">
    <property type="entry name" value="Creatinase/aminopeptidase-like"/>
</dbReference>
<dbReference type="AlphaFoldDB" id="A0A3B1A927"/>
<keyword evidence="3" id="KW-0479">Metal-binding</keyword>
<dbReference type="PROSITE" id="PS00680">
    <property type="entry name" value="MAP_1"/>
    <property type="match status" value="1"/>
</dbReference>
<dbReference type="Gene3D" id="3.90.230.10">
    <property type="entry name" value="Creatinase/methionine aminopeptidase superfamily"/>
    <property type="match status" value="1"/>
</dbReference>
<accession>A0A3B1A927</accession>
<evidence type="ECO:0000256" key="1">
    <source>
        <dbReference type="ARBA" id="ARBA00022438"/>
    </source>
</evidence>
<evidence type="ECO:0000313" key="6">
    <source>
        <dbReference type="EMBL" id="VAW96342.1"/>
    </source>
</evidence>
<protein>
    <submittedName>
        <fullName evidence="6">Methionine aminopeptidase</fullName>
        <ecNumber evidence="6">3.4.11.18</ecNumber>
    </submittedName>
</protein>
<dbReference type="GO" id="GO:0006508">
    <property type="term" value="P:proteolysis"/>
    <property type="evidence" value="ECO:0007669"/>
    <property type="project" value="UniProtKB-KW"/>
</dbReference>
<dbReference type="PRINTS" id="PR00599">
    <property type="entry name" value="MAPEPTIDASE"/>
</dbReference>
<evidence type="ECO:0000256" key="3">
    <source>
        <dbReference type="ARBA" id="ARBA00022723"/>
    </source>
</evidence>
<dbReference type="GO" id="GO:0005829">
    <property type="term" value="C:cytosol"/>
    <property type="evidence" value="ECO:0007669"/>
    <property type="project" value="TreeGrafter"/>
</dbReference>
<dbReference type="PANTHER" id="PTHR43330:SF27">
    <property type="entry name" value="METHIONINE AMINOPEPTIDASE"/>
    <property type="match status" value="1"/>
</dbReference>
<dbReference type="HAMAP" id="MF_01974">
    <property type="entry name" value="MetAP_1"/>
    <property type="match status" value="1"/>
</dbReference>
<dbReference type="InterPro" id="IPR002467">
    <property type="entry name" value="Pept_M24A_MAP1"/>
</dbReference>
<keyword evidence="4 6" id="KW-0378">Hydrolase</keyword>
<evidence type="ECO:0000256" key="2">
    <source>
        <dbReference type="ARBA" id="ARBA00022670"/>
    </source>
</evidence>
<dbReference type="EC" id="3.4.11.18" evidence="6"/>
<evidence type="ECO:0000259" key="5">
    <source>
        <dbReference type="Pfam" id="PF00557"/>
    </source>
</evidence>
<dbReference type="SUPFAM" id="SSF55920">
    <property type="entry name" value="Creatinase/aminopeptidase"/>
    <property type="match status" value="1"/>
</dbReference>
<name>A0A3B1A927_9ZZZZ</name>
<dbReference type="CDD" id="cd01086">
    <property type="entry name" value="MetAP1"/>
    <property type="match status" value="1"/>
</dbReference>
<feature type="domain" description="Peptidase M24" evidence="5">
    <location>
        <begin position="14"/>
        <end position="242"/>
    </location>
</feature>
<dbReference type="Pfam" id="PF00557">
    <property type="entry name" value="Peptidase_M24"/>
    <property type="match status" value="1"/>
</dbReference>
<sequence>MLMATGQHDAQATDKMRVAGKIAAQALEMIAQYVKPGVTSDYLDSLIHDFIIDNNANAACLGYNGYPKTTCISINEVVCHGIPKNKKLKNGDILNIDLVVEKDGYHGDTSKMFIAGEASKVAKRLVRVTQESLYLGIKQVKPGATLGDIGFVIEEHALAHGYTVVEDFCGHGIGTKMHEQPNVLHYGERGEGKILTPGMTFTIEPMLNVGKKDVKVLADNWTAVTKDRQLSAQWEHTILVTDSGYEVLTKRAKETI</sequence>
<organism evidence="6">
    <name type="scientific">hydrothermal vent metagenome</name>
    <dbReference type="NCBI Taxonomy" id="652676"/>
    <lineage>
        <taxon>unclassified sequences</taxon>
        <taxon>metagenomes</taxon>
        <taxon>ecological metagenomes</taxon>
    </lineage>
</organism>
<keyword evidence="1 6" id="KW-0031">Aminopeptidase</keyword>
<evidence type="ECO:0000256" key="4">
    <source>
        <dbReference type="ARBA" id="ARBA00022801"/>
    </source>
</evidence>
<dbReference type="InterPro" id="IPR001714">
    <property type="entry name" value="Pept_M24_MAP"/>
</dbReference>
<proteinExistence type="inferred from homology"/>
<keyword evidence="2" id="KW-0645">Protease</keyword>
<dbReference type="NCBIfam" id="TIGR00500">
    <property type="entry name" value="met_pdase_I"/>
    <property type="match status" value="1"/>
</dbReference>
<reference evidence="6" key="1">
    <citation type="submission" date="2018-06" db="EMBL/GenBank/DDBJ databases">
        <authorList>
            <person name="Zhirakovskaya E."/>
        </authorList>
    </citation>
    <scope>NUCLEOTIDE SEQUENCE</scope>
</reference>
<dbReference type="EMBL" id="UOFS01000026">
    <property type="protein sequence ID" value="VAW96342.1"/>
    <property type="molecule type" value="Genomic_DNA"/>
</dbReference>